<evidence type="ECO:0000256" key="4">
    <source>
        <dbReference type="ARBA" id="ARBA00022801"/>
    </source>
</evidence>
<keyword evidence="5" id="KW-0648">Protein biosynthesis</keyword>
<reference evidence="7" key="1">
    <citation type="journal article" date="2019" name="bioRxiv">
        <title>The Genome of the Zebra Mussel, Dreissena polymorpha: A Resource for Invasive Species Research.</title>
        <authorList>
            <person name="McCartney M.A."/>
            <person name="Auch B."/>
            <person name="Kono T."/>
            <person name="Mallez S."/>
            <person name="Zhang Y."/>
            <person name="Obille A."/>
            <person name="Becker A."/>
            <person name="Abrahante J.E."/>
            <person name="Garbe J."/>
            <person name="Badalamenti J.P."/>
            <person name="Herman A."/>
            <person name="Mangelson H."/>
            <person name="Liachko I."/>
            <person name="Sullivan S."/>
            <person name="Sone E.D."/>
            <person name="Koren S."/>
            <person name="Silverstein K.A.T."/>
            <person name="Beckman K.B."/>
            <person name="Gohl D.M."/>
        </authorList>
    </citation>
    <scope>NUCLEOTIDE SEQUENCE</scope>
    <source>
        <strain evidence="7">Duluth1</strain>
        <tissue evidence="7">Whole animal</tissue>
    </source>
</reference>
<evidence type="ECO:0000256" key="2">
    <source>
        <dbReference type="ARBA" id="ARBA00022490"/>
    </source>
</evidence>
<dbReference type="Proteomes" id="UP000828390">
    <property type="component" value="Unassembled WGS sequence"/>
</dbReference>
<evidence type="ECO:0000256" key="3">
    <source>
        <dbReference type="ARBA" id="ARBA00022553"/>
    </source>
</evidence>
<reference evidence="7" key="2">
    <citation type="submission" date="2020-11" db="EMBL/GenBank/DDBJ databases">
        <authorList>
            <person name="McCartney M.A."/>
            <person name="Auch B."/>
            <person name="Kono T."/>
            <person name="Mallez S."/>
            <person name="Becker A."/>
            <person name="Gohl D.M."/>
            <person name="Silverstein K.A.T."/>
            <person name="Koren S."/>
            <person name="Bechman K.B."/>
            <person name="Herman A."/>
            <person name="Abrahante J.E."/>
            <person name="Garbe J."/>
        </authorList>
    </citation>
    <scope>NUCLEOTIDE SEQUENCE</scope>
    <source>
        <strain evidence="7">Duluth1</strain>
        <tissue evidence="7">Whole animal</tissue>
    </source>
</reference>
<organism evidence="7 8">
    <name type="scientific">Dreissena polymorpha</name>
    <name type="common">Zebra mussel</name>
    <name type="synonym">Mytilus polymorpha</name>
    <dbReference type="NCBI Taxonomy" id="45954"/>
    <lineage>
        <taxon>Eukaryota</taxon>
        <taxon>Metazoa</taxon>
        <taxon>Spiralia</taxon>
        <taxon>Lophotrochozoa</taxon>
        <taxon>Mollusca</taxon>
        <taxon>Bivalvia</taxon>
        <taxon>Autobranchia</taxon>
        <taxon>Heteroconchia</taxon>
        <taxon>Euheterodonta</taxon>
        <taxon>Imparidentia</taxon>
        <taxon>Neoheterodontei</taxon>
        <taxon>Myida</taxon>
        <taxon>Dreissenoidea</taxon>
        <taxon>Dreissenidae</taxon>
        <taxon>Dreissena</taxon>
    </lineage>
</organism>
<dbReference type="EMBL" id="JAIWYP010000003">
    <property type="protein sequence ID" value="KAH3850290.1"/>
    <property type="molecule type" value="Genomic_DNA"/>
</dbReference>
<dbReference type="GO" id="GO:0016787">
    <property type="term" value="F:hydrolase activity"/>
    <property type="evidence" value="ECO:0007669"/>
    <property type="project" value="UniProtKB-KW"/>
</dbReference>
<dbReference type="Gene3D" id="1.10.8.10">
    <property type="entry name" value="DNA helicase RuvA subunit, C-terminal domain"/>
    <property type="match status" value="1"/>
</dbReference>
<feature type="domain" description="HBS1-like protein N-terminal" evidence="6">
    <location>
        <begin position="8"/>
        <end position="52"/>
    </location>
</feature>
<dbReference type="InterPro" id="IPR015033">
    <property type="entry name" value="HBS1-like_N"/>
</dbReference>
<dbReference type="GO" id="GO:0006412">
    <property type="term" value="P:translation"/>
    <property type="evidence" value="ECO:0007669"/>
    <property type="project" value="UniProtKB-KW"/>
</dbReference>
<evidence type="ECO:0000313" key="8">
    <source>
        <dbReference type="Proteomes" id="UP000828390"/>
    </source>
</evidence>
<comment type="subcellular location">
    <subcellularLocation>
        <location evidence="1">Cytoplasm</location>
    </subcellularLocation>
</comment>
<comment type="caution">
    <text evidence="7">The sequence shown here is derived from an EMBL/GenBank/DDBJ whole genome shotgun (WGS) entry which is preliminary data.</text>
</comment>
<name>A0A9D4R1Y5_DREPO</name>
<protein>
    <recommendedName>
        <fullName evidence="6">HBS1-like protein N-terminal domain-containing protein</fullName>
    </recommendedName>
</protein>
<keyword evidence="2" id="KW-0963">Cytoplasm</keyword>
<evidence type="ECO:0000256" key="1">
    <source>
        <dbReference type="ARBA" id="ARBA00004496"/>
    </source>
</evidence>
<evidence type="ECO:0000259" key="6">
    <source>
        <dbReference type="Pfam" id="PF08938"/>
    </source>
</evidence>
<evidence type="ECO:0000256" key="5">
    <source>
        <dbReference type="ARBA" id="ARBA00022917"/>
    </source>
</evidence>
<evidence type="ECO:0000313" key="7">
    <source>
        <dbReference type="EMBL" id="KAH3850290.1"/>
    </source>
</evidence>
<dbReference type="Pfam" id="PF08938">
    <property type="entry name" value="HBS1_N"/>
    <property type="match status" value="1"/>
</dbReference>
<dbReference type="GO" id="GO:0005737">
    <property type="term" value="C:cytoplasm"/>
    <property type="evidence" value="ECO:0007669"/>
    <property type="project" value="UniProtKB-SubCell"/>
</dbReference>
<dbReference type="InterPro" id="IPR037189">
    <property type="entry name" value="HBS1-like_N_sf"/>
</dbReference>
<dbReference type="SUPFAM" id="SSF109732">
    <property type="entry name" value="HBS1-like domain"/>
    <property type="match status" value="1"/>
</dbReference>
<keyword evidence="8" id="KW-1185">Reference proteome</keyword>
<proteinExistence type="predicted"/>
<accession>A0A9D4R1Y5</accession>
<sequence>MCACVLTARLNSCLDEVRSVLGKSVPEHLMIEVILRHNFSIEGALNELLNQLGKGWGYRFGDGIEDERLIM</sequence>
<dbReference type="AlphaFoldDB" id="A0A9D4R1Y5"/>
<keyword evidence="3" id="KW-0597">Phosphoprotein</keyword>
<keyword evidence="4" id="KW-0378">Hydrolase</keyword>
<gene>
    <name evidence="7" type="ORF">DPMN_092698</name>
</gene>